<evidence type="ECO:0000256" key="1">
    <source>
        <dbReference type="ARBA" id="ARBA00005417"/>
    </source>
</evidence>
<dbReference type="CDD" id="cd03230">
    <property type="entry name" value="ABC_DR_subfamily_A"/>
    <property type="match status" value="1"/>
</dbReference>
<dbReference type="Gene3D" id="3.40.50.300">
    <property type="entry name" value="P-loop containing nucleotide triphosphate hydrolases"/>
    <property type="match status" value="1"/>
</dbReference>
<evidence type="ECO:0000256" key="3">
    <source>
        <dbReference type="ARBA" id="ARBA00022741"/>
    </source>
</evidence>
<name>A0ABM6IDH6_9RHOB</name>
<evidence type="ECO:0000313" key="7">
    <source>
        <dbReference type="Proteomes" id="UP000185622"/>
    </source>
</evidence>
<dbReference type="InterPro" id="IPR003439">
    <property type="entry name" value="ABC_transporter-like_ATP-bd"/>
</dbReference>
<keyword evidence="4 6" id="KW-0067">ATP-binding</keyword>
<evidence type="ECO:0000313" key="6">
    <source>
        <dbReference type="EMBL" id="AQS46806.1"/>
    </source>
</evidence>
<proteinExistence type="inferred from homology"/>
<feature type="domain" description="ABC transporter" evidence="5">
    <location>
        <begin position="8"/>
        <end position="236"/>
    </location>
</feature>
<reference evidence="6 7" key="1">
    <citation type="submission" date="2017-01" db="EMBL/GenBank/DDBJ databases">
        <title>The complete genome sequence of a sulfur-oxidizing marine bacterium Thioclava sp. 25B10_4T.</title>
        <authorList>
            <person name="Liu Y."/>
            <person name="Lai Q."/>
            <person name="Shao Z."/>
        </authorList>
    </citation>
    <scope>NUCLEOTIDE SEQUENCE [LARGE SCALE GENOMIC DNA]</scope>
    <source>
        <strain evidence="6 7">25B10_4</strain>
    </source>
</reference>
<dbReference type="GO" id="GO:0005524">
    <property type="term" value="F:ATP binding"/>
    <property type="evidence" value="ECO:0007669"/>
    <property type="project" value="UniProtKB-KW"/>
</dbReference>
<evidence type="ECO:0000256" key="2">
    <source>
        <dbReference type="ARBA" id="ARBA00022448"/>
    </source>
</evidence>
<dbReference type="InterPro" id="IPR003593">
    <property type="entry name" value="AAA+_ATPase"/>
</dbReference>
<keyword evidence="2" id="KW-0813">Transport</keyword>
<accession>A0ABM6IDH6</accession>
<dbReference type="Pfam" id="PF00005">
    <property type="entry name" value="ABC_tran"/>
    <property type="match status" value="1"/>
</dbReference>
<sequence>MQTDTPAVSTRGLTLRYGDFTALQPLDLDIGRGEIFGFLGHNGAGKTTTIRLLTTLMEPSGGTASVAGCDLAHNRIALRRAIGYLPENVRLYDTLTTRENLRFFAALSRIEDARDRVEEVMEFLGITDLADRRIATFSKGMRQRVGLAQAIVHRPQVLFLDEPTSGLDPMGVRQLREVLERLNAQGMTIFMNTHLLSEVARSCSSIGVLSHGQLVFHDTIETVNARYGSEEALEELYLSVVPDREVAA</sequence>
<organism evidence="6 7">
    <name type="scientific">Thioclava nitratireducens</name>
    <dbReference type="NCBI Taxonomy" id="1915078"/>
    <lineage>
        <taxon>Bacteria</taxon>
        <taxon>Pseudomonadati</taxon>
        <taxon>Pseudomonadota</taxon>
        <taxon>Alphaproteobacteria</taxon>
        <taxon>Rhodobacterales</taxon>
        <taxon>Paracoccaceae</taxon>
        <taxon>Thioclava</taxon>
    </lineage>
</organism>
<protein>
    <submittedName>
        <fullName evidence="6">ABC transporter ATP-binding protein</fullName>
    </submittedName>
</protein>
<dbReference type="RefSeq" id="WP_077701066.1">
    <property type="nucleotide sequence ID" value="NZ_CP019437.1"/>
</dbReference>
<comment type="similarity">
    <text evidence="1">Belongs to the ABC transporter superfamily.</text>
</comment>
<dbReference type="InterPro" id="IPR027417">
    <property type="entry name" value="P-loop_NTPase"/>
</dbReference>
<dbReference type="EMBL" id="CP019437">
    <property type="protein sequence ID" value="AQS46806.1"/>
    <property type="molecule type" value="Genomic_DNA"/>
</dbReference>
<keyword evidence="3" id="KW-0547">Nucleotide-binding</keyword>
<dbReference type="SMART" id="SM00382">
    <property type="entry name" value="AAA"/>
    <property type="match status" value="1"/>
</dbReference>
<gene>
    <name evidence="6" type="ORF">BMG03_02540</name>
</gene>
<dbReference type="PANTHER" id="PTHR43335">
    <property type="entry name" value="ABC TRANSPORTER, ATP-BINDING PROTEIN"/>
    <property type="match status" value="1"/>
</dbReference>
<dbReference type="PANTHER" id="PTHR43335:SF4">
    <property type="entry name" value="ABC TRANSPORTER, ATP-BINDING PROTEIN"/>
    <property type="match status" value="1"/>
</dbReference>
<keyword evidence="7" id="KW-1185">Reference proteome</keyword>
<dbReference type="SUPFAM" id="SSF52540">
    <property type="entry name" value="P-loop containing nucleoside triphosphate hydrolases"/>
    <property type="match status" value="1"/>
</dbReference>
<dbReference type="PROSITE" id="PS50893">
    <property type="entry name" value="ABC_TRANSPORTER_2"/>
    <property type="match status" value="1"/>
</dbReference>
<dbReference type="PROSITE" id="PS00211">
    <property type="entry name" value="ABC_TRANSPORTER_1"/>
    <property type="match status" value="1"/>
</dbReference>
<evidence type="ECO:0000256" key="4">
    <source>
        <dbReference type="ARBA" id="ARBA00022840"/>
    </source>
</evidence>
<dbReference type="InterPro" id="IPR017871">
    <property type="entry name" value="ABC_transporter-like_CS"/>
</dbReference>
<evidence type="ECO:0000259" key="5">
    <source>
        <dbReference type="PROSITE" id="PS50893"/>
    </source>
</evidence>
<dbReference type="Proteomes" id="UP000185622">
    <property type="component" value="Chromosome"/>
</dbReference>